<keyword evidence="9" id="KW-1185">Reference proteome</keyword>
<proteinExistence type="predicted"/>
<accession>A0A7D5LBC3</accession>
<dbReference type="InterPro" id="IPR044068">
    <property type="entry name" value="CB"/>
</dbReference>
<feature type="compositionally biased region" description="Basic and acidic residues" evidence="5">
    <location>
        <begin position="202"/>
        <end position="211"/>
    </location>
</feature>
<keyword evidence="2 4" id="KW-0238">DNA-binding</keyword>
<dbReference type="AlphaFoldDB" id="A0A7D5LBC3"/>
<dbReference type="GO" id="GO:0006310">
    <property type="term" value="P:DNA recombination"/>
    <property type="evidence" value="ECO:0007669"/>
    <property type="project" value="UniProtKB-KW"/>
</dbReference>
<evidence type="ECO:0000259" key="7">
    <source>
        <dbReference type="PROSITE" id="PS51900"/>
    </source>
</evidence>
<dbReference type="GO" id="GO:0015074">
    <property type="term" value="P:DNA integration"/>
    <property type="evidence" value="ECO:0007669"/>
    <property type="project" value="UniProtKB-KW"/>
</dbReference>
<dbReference type="InterPro" id="IPR010998">
    <property type="entry name" value="Integrase_recombinase_N"/>
</dbReference>
<evidence type="ECO:0000259" key="6">
    <source>
        <dbReference type="PROSITE" id="PS51898"/>
    </source>
</evidence>
<evidence type="ECO:0000256" key="4">
    <source>
        <dbReference type="PROSITE-ProRule" id="PRU01248"/>
    </source>
</evidence>
<dbReference type="Gene3D" id="1.10.150.130">
    <property type="match status" value="1"/>
</dbReference>
<feature type="region of interest" description="Disordered" evidence="5">
    <location>
        <begin position="202"/>
        <end position="223"/>
    </location>
</feature>
<evidence type="ECO:0000313" key="9">
    <source>
        <dbReference type="Proteomes" id="UP000509626"/>
    </source>
</evidence>
<dbReference type="KEGG" id="halu:HUG12_09430"/>
<protein>
    <submittedName>
        <fullName evidence="8">Site-specific integrase</fullName>
    </submittedName>
</protein>
<organism evidence="8 9">
    <name type="scientific">Halorarum salinum</name>
    <dbReference type="NCBI Taxonomy" id="2743089"/>
    <lineage>
        <taxon>Archaea</taxon>
        <taxon>Methanobacteriati</taxon>
        <taxon>Methanobacteriota</taxon>
        <taxon>Stenosarchaea group</taxon>
        <taxon>Halobacteria</taxon>
        <taxon>Halobacteriales</taxon>
        <taxon>Haloferacaceae</taxon>
        <taxon>Halorarum</taxon>
    </lineage>
</organism>
<dbReference type="Proteomes" id="UP000509626">
    <property type="component" value="Chromosome"/>
</dbReference>
<feature type="domain" description="Tyr recombinase" evidence="6">
    <location>
        <begin position="141"/>
        <end position="359"/>
    </location>
</feature>
<dbReference type="InterPro" id="IPR013762">
    <property type="entry name" value="Integrase-like_cat_sf"/>
</dbReference>
<keyword evidence="1" id="KW-0229">DNA integration</keyword>
<dbReference type="PROSITE" id="PS51900">
    <property type="entry name" value="CB"/>
    <property type="match status" value="1"/>
</dbReference>
<evidence type="ECO:0000256" key="2">
    <source>
        <dbReference type="ARBA" id="ARBA00023125"/>
    </source>
</evidence>
<dbReference type="PANTHER" id="PTHR30349">
    <property type="entry name" value="PHAGE INTEGRASE-RELATED"/>
    <property type="match status" value="1"/>
</dbReference>
<evidence type="ECO:0000256" key="5">
    <source>
        <dbReference type="SAM" id="MobiDB-lite"/>
    </source>
</evidence>
<sequence>MTVSNDIPDVIDSDETEALLRDILERTETTLEPISPQEALDLYLEDKARECQQATVRSHRSRLGFFVDWCDEQGMENLNDLSARDVHEFRVWRREDLNVTSEKTQMDTLRVFVEWCETIDAVQHGLFKKIKSPVIPDGGNVRETTLTTDRANEILDYLEKYEYATVEHLTWLILVETGMRMGGAHGLDVDDYQREDEHPHLKLVHRPDTETPLKNGPQGERPVSITSEACDLIEDYLKNRRPDVADEHGRDPLLASPQGRLSKSTIRKYVYKWSRQCVVGLKCPHDRDPDECGAATDLDQASKCPSSVTPHPIRRGYITRLLKAGVPVEVVSDRCNVSPVVIYEHYDIRTEDEKIQQRREVLRNALNESDG</sequence>
<dbReference type="InterPro" id="IPR002104">
    <property type="entry name" value="Integrase_catalytic"/>
</dbReference>
<dbReference type="Gene3D" id="1.10.443.10">
    <property type="entry name" value="Intergrase catalytic core"/>
    <property type="match status" value="1"/>
</dbReference>
<evidence type="ECO:0000256" key="3">
    <source>
        <dbReference type="ARBA" id="ARBA00023172"/>
    </source>
</evidence>
<dbReference type="SUPFAM" id="SSF56349">
    <property type="entry name" value="DNA breaking-rejoining enzymes"/>
    <property type="match status" value="1"/>
</dbReference>
<gene>
    <name evidence="8" type="ORF">HUG12_09430</name>
</gene>
<dbReference type="PANTHER" id="PTHR30349:SF41">
    <property type="entry name" value="INTEGRASE_RECOMBINASE PROTEIN MJ0367-RELATED"/>
    <property type="match status" value="1"/>
</dbReference>
<evidence type="ECO:0000256" key="1">
    <source>
        <dbReference type="ARBA" id="ARBA00022908"/>
    </source>
</evidence>
<dbReference type="InterPro" id="IPR004107">
    <property type="entry name" value="Integrase_SAM-like_N"/>
</dbReference>
<dbReference type="InterPro" id="IPR011010">
    <property type="entry name" value="DNA_brk_join_enz"/>
</dbReference>
<evidence type="ECO:0000313" key="8">
    <source>
        <dbReference type="EMBL" id="QLG61929.1"/>
    </source>
</evidence>
<name>A0A7D5LBC3_9EURY</name>
<dbReference type="EMBL" id="CP058579">
    <property type="protein sequence ID" value="QLG61929.1"/>
    <property type="molecule type" value="Genomic_DNA"/>
</dbReference>
<dbReference type="Pfam" id="PF00589">
    <property type="entry name" value="Phage_integrase"/>
    <property type="match status" value="1"/>
</dbReference>
<dbReference type="GO" id="GO:0003677">
    <property type="term" value="F:DNA binding"/>
    <property type="evidence" value="ECO:0007669"/>
    <property type="project" value="UniProtKB-UniRule"/>
</dbReference>
<dbReference type="InterPro" id="IPR050090">
    <property type="entry name" value="Tyrosine_recombinase_XerCD"/>
</dbReference>
<dbReference type="CDD" id="cd00397">
    <property type="entry name" value="DNA_BRE_C"/>
    <property type="match status" value="1"/>
</dbReference>
<keyword evidence="3" id="KW-0233">DNA recombination</keyword>
<dbReference type="Pfam" id="PF02899">
    <property type="entry name" value="Phage_int_SAM_1"/>
    <property type="match status" value="1"/>
</dbReference>
<dbReference type="PROSITE" id="PS51898">
    <property type="entry name" value="TYR_RECOMBINASE"/>
    <property type="match status" value="1"/>
</dbReference>
<reference evidence="8 9" key="1">
    <citation type="submission" date="2020-06" db="EMBL/GenBank/DDBJ databases">
        <title>NJ-3-1, isolated from saline soil.</title>
        <authorList>
            <person name="Cui H.L."/>
            <person name="Shi X."/>
        </authorList>
    </citation>
    <scope>NUCLEOTIDE SEQUENCE [LARGE SCALE GENOMIC DNA]</scope>
    <source>
        <strain evidence="8 9">NJ-3-1</strain>
    </source>
</reference>
<feature type="domain" description="Core-binding (CB)" evidence="7">
    <location>
        <begin position="34"/>
        <end position="117"/>
    </location>
</feature>